<dbReference type="EMBL" id="JXQK01000050">
    <property type="protein sequence ID" value="KIP62868.1"/>
    <property type="molecule type" value="Genomic_DNA"/>
</dbReference>
<dbReference type="InterPro" id="IPR006047">
    <property type="entry name" value="GH13_cat_dom"/>
</dbReference>
<dbReference type="PANTHER" id="PTHR43447">
    <property type="entry name" value="ALPHA-AMYLASE"/>
    <property type="match status" value="1"/>
</dbReference>
<feature type="chain" id="PRO_5002224041" evidence="1">
    <location>
        <begin position="21"/>
        <end position="680"/>
    </location>
</feature>
<dbReference type="Pfam" id="PF13290">
    <property type="entry name" value="CHB_HEX_C_1"/>
    <property type="match status" value="1"/>
</dbReference>
<keyword evidence="4" id="KW-1185">Reference proteome</keyword>
<name>A0A0D0I6C7_9BACT</name>
<dbReference type="STRING" id="1602171.ST44_05300"/>
<dbReference type="InterPro" id="IPR017853">
    <property type="entry name" value="GH"/>
</dbReference>
<dbReference type="Proteomes" id="UP000032046">
    <property type="component" value="Unassembled WGS sequence"/>
</dbReference>
<comment type="caution">
    <text evidence="3">The sequence shown here is derived from an EMBL/GenBank/DDBJ whole genome shotgun (WGS) entry which is preliminary data.</text>
</comment>
<evidence type="ECO:0000313" key="4">
    <source>
        <dbReference type="Proteomes" id="UP000032046"/>
    </source>
</evidence>
<feature type="signal peptide" evidence="1">
    <location>
        <begin position="1"/>
        <end position="20"/>
    </location>
</feature>
<dbReference type="InterPro" id="IPR059177">
    <property type="entry name" value="GH29D-like_dom"/>
</dbReference>
<dbReference type="Pfam" id="PF00128">
    <property type="entry name" value="Alpha-amylase"/>
    <property type="match status" value="1"/>
</dbReference>
<evidence type="ECO:0000313" key="3">
    <source>
        <dbReference type="EMBL" id="KIP62868.1"/>
    </source>
</evidence>
<reference evidence="3 4" key="1">
    <citation type="submission" date="2015-01" db="EMBL/GenBank/DDBJ databases">
        <title>Comparative genomics of non-oral Prevotella species.</title>
        <authorList>
            <person name="Accetto T."/>
            <person name="Nograsek B."/>
            <person name="Avgustin G."/>
        </authorList>
    </citation>
    <scope>NUCLEOTIDE SEQUENCE [LARGE SCALE GENOMIC DNA]</scope>
    <source>
        <strain evidence="3 4">P5-119</strain>
    </source>
</reference>
<organism evidence="3 4">
    <name type="scientific">Prevotella pectinovora</name>
    <dbReference type="NCBI Taxonomy" id="1602169"/>
    <lineage>
        <taxon>Bacteria</taxon>
        <taxon>Pseudomonadati</taxon>
        <taxon>Bacteroidota</taxon>
        <taxon>Bacteroidia</taxon>
        <taxon>Bacteroidales</taxon>
        <taxon>Prevotellaceae</taxon>
        <taxon>Prevotella</taxon>
    </lineage>
</organism>
<gene>
    <name evidence="3" type="ORF">ST44_05300</name>
</gene>
<dbReference type="Gene3D" id="3.20.20.80">
    <property type="entry name" value="Glycosidases"/>
    <property type="match status" value="1"/>
</dbReference>
<feature type="domain" description="Glycosyl hydrolase family 13 catalytic" evidence="2">
    <location>
        <begin position="29"/>
        <end position="358"/>
    </location>
</feature>
<evidence type="ECO:0000259" key="2">
    <source>
        <dbReference type="SMART" id="SM00642"/>
    </source>
</evidence>
<evidence type="ECO:0000256" key="1">
    <source>
        <dbReference type="SAM" id="SignalP"/>
    </source>
</evidence>
<dbReference type="RefSeq" id="WP_156132495.1">
    <property type="nucleotide sequence ID" value="NZ_JXQK01000050.1"/>
</dbReference>
<proteinExistence type="predicted"/>
<dbReference type="CDD" id="cd11314">
    <property type="entry name" value="AmyAc_arch_bac_plant_AmyA"/>
    <property type="match status" value="1"/>
</dbReference>
<keyword evidence="1" id="KW-0732">Signal</keyword>
<dbReference type="SUPFAM" id="SSF51445">
    <property type="entry name" value="(Trans)glycosidases"/>
    <property type="match status" value="1"/>
</dbReference>
<dbReference type="GO" id="GO:0005975">
    <property type="term" value="P:carbohydrate metabolic process"/>
    <property type="evidence" value="ECO:0007669"/>
    <property type="project" value="InterPro"/>
</dbReference>
<dbReference type="SMART" id="SM00642">
    <property type="entry name" value="Aamy"/>
    <property type="match status" value="1"/>
</dbReference>
<protein>
    <submittedName>
        <fullName evidence="3">Alpha-amylase</fullName>
    </submittedName>
</protein>
<accession>A0A0D0I6C7</accession>
<sequence length="680" mass="75335">MNKKLITAIAAIACPSMLMAQGWPTNHQGVMLQGFYWNSYDASNWKKLETQADELSKYFNLIWIPQSGNCGGESMGYDDLYWFDNYKSAFGSEEELRSMISTFKQKGLGTIADVVINHRKTLTNWVDFPKETYKGVTYQLLPTDICKDDCSGKTATWAKENGYNLSDNNDTGEGVDFARDLDHNSSNVQNNVKAYLDFLLNDLGYSGVRYDMVKGYDAKFTGIYNTAAKPAFSVGEYFDGNKQNVENWINGTTQNGEIQSAAFDFPTRYAVRDATAYSNWTKLDNGGLATDGDYCRYAVTFVENHDTEKRSESEQQDPIKKDTLAANAYILAMPGTPCVFMKHWIDHKREIKNMILLRNLTGITNQSAWNRNVSTVARYVFTTTGTNGRLHVAVGTSANSYTADNTTWALATEGYHYRYFLERNRETAWIDLPSGEYYDTPKALLRAISTNDNAKIVYTLDGTAPTANSSVAESGYEVALPEGDVTLKAGLLVDGNVTGITERHYSIKAFSPYAITVNVNADQVGWTAMNVWSWGGDGSHNPTIQKWPGDNVTTTVTENGKTWYSLGYTMNSIDDYVNFVFSTDNGKSQTENIQNVNATTYLEITTEKDSNGHYKVANVTSQYSGIAVPSTAIMPIAKSTTVVSLDGRTLRSFSGHVSAGEATQGLPSGIYIVNGKKVVK</sequence>
<dbReference type="AlphaFoldDB" id="A0A0D0I6C7"/>